<evidence type="ECO:0000313" key="2">
    <source>
        <dbReference type="EMBL" id="ADL54985.1"/>
    </source>
</evidence>
<proteinExistence type="predicted"/>
<name>D9SEK9_GALCS</name>
<dbReference type="CDD" id="cd01029">
    <property type="entry name" value="TOPRIM_primases"/>
    <property type="match status" value="1"/>
</dbReference>
<dbReference type="InterPro" id="IPR013237">
    <property type="entry name" value="Phage_T7_Gp4_N"/>
</dbReference>
<dbReference type="GO" id="GO:0004386">
    <property type="term" value="F:helicase activity"/>
    <property type="evidence" value="ECO:0007669"/>
    <property type="project" value="InterPro"/>
</dbReference>
<dbReference type="Pfam" id="PF13362">
    <property type="entry name" value="Toprim_3"/>
    <property type="match status" value="1"/>
</dbReference>
<dbReference type="EMBL" id="CP002159">
    <property type="protein sequence ID" value="ADL54985.1"/>
    <property type="molecule type" value="Genomic_DNA"/>
</dbReference>
<dbReference type="InterPro" id="IPR034154">
    <property type="entry name" value="TOPRIM_DnaG/twinkle"/>
</dbReference>
<keyword evidence="3" id="KW-1185">Reference proteome</keyword>
<protein>
    <submittedName>
        <fullName evidence="2">P4 alpha zinc-binding domain protein</fullName>
    </submittedName>
</protein>
<dbReference type="RefSeq" id="WP_013292925.1">
    <property type="nucleotide sequence ID" value="NC_014394.1"/>
</dbReference>
<dbReference type="eggNOG" id="COG4643">
    <property type="taxonomic scope" value="Bacteria"/>
</dbReference>
<accession>D9SEK9</accession>
<dbReference type="Proteomes" id="UP000001235">
    <property type="component" value="Chromosome"/>
</dbReference>
<dbReference type="SMART" id="SM00778">
    <property type="entry name" value="Prim_Zn_Ribbon"/>
    <property type="match status" value="1"/>
</dbReference>
<organism evidence="2 3">
    <name type="scientific">Gallionella capsiferriformans (strain ES-2)</name>
    <name type="common">Gallionella ferruginea capsiferriformans (strain ES-2)</name>
    <dbReference type="NCBI Taxonomy" id="395494"/>
    <lineage>
        <taxon>Bacteria</taxon>
        <taxon>Pseudomonadati</taxon>
        <taxon>Pseudomonadota</taxon>
        <taxon>Betaproteobacteria</taxon>
        <taxon>Nitrosomonadales</taxon>
        <taxon>Gallionellaceae</taxon>
        <taxon>Gallionella</taxon>
    </lineage>
</organism>
<reference evidence="2 3" key="1">
    <citation type="submission" date="2010-08" db="EMBL/GenBank/DDBJ databases">
        <title>Complete sequence of Gallionella capsiferriformans ES-2.</title>
        <authorList>
            <consortium name="US DOE Joint Genome Institute"/>
            <person name="Lucas S."/>
            <person name="Copeland A."/>
            <person name="Lapidus A."/>
            <person name="Cheng J.-F."/>
            <person name="Bruce D."/>
            <person name="Goodwin L."/>
            <person name="Pitluck S."/>
            <person name="Chertkov O."/>
            <person name="Davenport K.W."/>
            <person name="Detter J.C."/>
            <person name="Han C."/>
            <person name="Tapia R."/>
            <person name="Land M."/>
            <person name="Hauser L."/>
            <person name="Chang Y.-J."/>
            <person name="Jeffries C."/>
            <person name="Kyrpides N."/>
            <person name="Ivanova N."/>
            <person name="Mikhailova N."/>
            <person name="Shelobolina E.S."/>
            <person name="Picardal F."/>
            <person name="Roden E."/>
            <person name="Emerson D."/>
            <person name="Woyke T."/>
        </authorList>
    </citation>
    <scope>NUCLEOTIDE SEQUENCE [LARGE SCALE GENOMIC DNA]</scope>
    <source>
        <strain evidence="2 3">ES-2</strain>
    </source>
</reference>
<dbReference type="InterPro" id="IPR055570">
    <property type="entry name" value="DUF7146"/>
</dbReference>
<sequence length="357" mass="39524">MEAKELKQLASGRWKSIVTSLAPQLGLAIERLPHHVSCPVHGGVDGFRLFKDFDETGGSVCNTCGIQNDGYATLMWVNGWDFKTTHRAIHDMLLGDRANQYRPPVAPPQVVKKEVEVNVQSIRDSLNHVWKHSIPLSSSEARPARMYLANRGIRQIDYRKIDSNMIRFAPLLEYYEEGKLLNKYPAIVTMVCDSDGRPSTVHRTYITDSGTKAPIPSPKKMMRHCADNLFGAMRIAVQGNSKVLAVTEGIETALAVMGVFNVPVWAAGNAYLLENFVPPQGVDVVIYADKDRPSRQHPDGHGLSAAKLLLKRLWKEGIKASIKLPGNEIPQGMKSVDWLDVVNGNVPQAPAEKTATR</sequence>
<dbReference type="KEGG" id="gca:Galf_0953"/>
<dbReference type="Pfam" id="PF23639">
    <property type="entry name" value="DUF7146"/>
    <property type="match status" value="1"/>
</dbReference>
<gene>
    <name evidence="2" type="ordered locus">Galf_0953</name>
</gene>
<dbReference type="AlphaFoldDB" id="D9SEK9"/>
<evidence type="ECO:0000259" key="1">
    <source>
        <dbReference type="SMART" id="SM00778"/>
    </source>
</evidence>
<dbReference type="STRING" id="395494.Galf_0953"/>
<dbReference type="Pfam" id="PF08273">
    <property type="entry name" value="Zn_Ribbon_Prim"/>
    <property type="match status" value="1"/>
</dbReference>
<dbReference type="InterPro" id="IPR006171">
    <property type="entry name" value="TOPRIM_dom"/>
</dbReference>
<dbReference type="GO" id="GO:0008270">
    <property type="term" value="F:zinc ion binding"/>
    <property type="evidence" value="ECO:0007669"/>
    <property type="project" value="InterPro"/>
</dbReference>
<feature type="domain" description="DNA primase/helicase Gp4 N-terminal Bacteriophage T7-like" evidence="1">
    <location>
        <begin position="33"/>
        <end position="71"/>
    </location>
</feature>
<dbReference type="HOGENOM" id="CLU_059689_1_0_4"/>
<evidence type="ECO:0000313" key="3">
    <source>
        <dbReference type="Proteomes" id="UP000001235"/>
    </source>
</evidence>